<protein>
    <submittedName>
        <fullName evidence="1">Uncharacterized protein</fullName>
    </submittedName>
</protein>
<sequence length="56" mass="6363">MRFWPTLWGHVLGRRSFVALLMVIHVTGRVWPIAATWGAAKLQALLQVRFSRMAGT</sequence>
<evidence type="ECO:0000313" key="1">
    <source>
        <dbReference type="EMBL" id="GAA5145591.1"/>
    </source>
</evidence>
<proteinExistence type="predicted"/>
<dbReference type="Proteomes" id="UP001499852">
    <property type="component" value="Unassembled WGS sequence"/>
</dbReference>
<organism evidence="1 2">
    <name type="scientific">Prosthecobacter algae</name>
    <dbReference type="NCBI Taxonomy" id="1144682"/>
    <lineage>
        <taxon>Bacteria</taxon>
        <taxon>Pseudomonadati</taxon>
        <taxon>Verrucomicrobiota</taxon>
        <taxon>Verrucomicrobiia</taxon>
        <taxon>Verrucomicrobiales</taxon>
        <taxon>Verrucomicrobiaceae</taxon>
        <taxon>Prosthecobacter</taxon>
    </lineage>
</organism>
<name>A0ABP9PF31_9BACT</name>
<evidence type="ECO:0000313" key="2">
    <source>
        <dbReference type="Proteomes" id="UP001499852"/>
    </source>
</evidence>
<comment type="caution">
    <text evidence="1">The sequence shown here is derived from an EMBL/GenBank/DDBJ whole genome shotgun (WGS) entry which is preliminary data.</text>
</comment>
<keyword evidence="2" id="KW-1185">Reference proteome</keyword>
<reference evidence="2" key="1">
    <citation type="journal article" date="2019" name="Int. J. Syst. Evol. Microbiol.">
        <title>The Global Catalogue of Microorganisms (GCM) 10K type strain sequencing project: providing services to taxonomists for standard genome sequencing and annotation.</title>
        <authorList>
            <consortium name="The Broad Institute Genomics Platform"/>
            <consortium name="The Broad Institute Genome Sequencing Center for Infectious Disease"/>
            <person name="Wu L."/>
            <person name="Ma J."/>
        </authorList>
    </citation>
    <scope>NUCLEOTIDE SEQUENCE [LARGE SCALE GENOMIC DNA]</scope>
    <source>
        <strain evidence="2">JCM 18053</strain>
    </source>
</reference>
<dbReference type="EMBL" id="BAABIA010000008">
    <property type="protein sequence ID" value="GAA5145591.1"/>
    <property type="molecule type" value="Genomic_DNA"/>
</dbReference>
<gene>
    <name evidence="1" type="ORF">GCM10023213_37380</name>
</gene>
<accession>A0ABP9PF31</accession>